<name>A0A9N7VDY3_PLEPL</name>
<proteinExistence type="predicted"/>
<feature type="region of interest" description="Disordered" evidence="1">
    <location>
        <begin position="34"/>
        <end position="72"/>
    </location>
</feature>
<comment type="caution">
    <text evidence="2">The sequence shown here is derived from an EMBL/GenBank/DDBJ whole genome shotgun (WGS) entry which is preliminary data.</text>
</comment>
<sequence>MHARNPSHRLICKHGTSLLSKQLLFDGLCPGHSSPAQYQQSQAAQPHTAPQSRDDELPRITDGANSSHPPRYTIDSFRLGVDVETVWLAGEKLSNPEISHPSPRHSPAVSQHFCTKHQPVTLPSSNELASPAAVGRRQASLHGFVPVTPEAEAPRCAKAASMWPGKGKSGAPCLSCSPRDPTPDKRTNMR</sequence>
<protein>
    <submittedName>
        <fullName evidence="2">Uncharacterized protein</fullName>
    </submittedName>
</protein>
<feature type="compositionally biased region" description="Low complexity" evidence="1">
    <location>
        <begin position="34"/>
        <end position="46"/>
    </location>
</feature>
<feature type="compositionally biased region" description="Basic and acidic residues" evidence="1">
    <location>
        <begin position="181"/>
        <end position="190"/>
    </location>
</feature>
<feature type="region of interest" description="Disordered" evidence="1">
    <location>
        <begin position="161"/>
        <end position="190"/>
    </location>
</feature>
<keyword evidence="3" id="KW-1185">Reference proteome</keyword>
<gene>
    <name evidence="2" type="ORF">PLEPLA_LOCUS34487</name>
</gene>
<accession>A0A9N7VDY3</accession>
<dbReference type="AlphaFoldDB" id="A0A9N7VDY3"/>
<organism evidence="2 3">
    <name type="scientific">Pleuronectes platessa</name>
    <name type="common">European plaice</name>
    <dbReference type="NCBI Taxonomy" id="8262"/>
    <lineage>
        <taxon>Eukaryota</taxon>
        <taxon>Metazoa</taxon>
        <taxon>Chordata</taxon>
        <taxon>Craniata</taxon>
        <taxon>Vertebrata</taxon>
        <taxon>Euteleostomi</taxon>
        <taxon>Actinopterygii</taxon>
        <taxon>Neopterygii</taxon>
        <taxon>Teleostei</taxon>
        <taxon>Neoteleostei</taxon>
        <taxon>Acanthomorphata</taxon>
        <taxon>Carangaria</taxon>
        <taxon>Pleuronectiformes</taxon>
        <taxon>Pleuronectoidei</taxon>
        <taxon>Pleuronectidae</taxon>
        <taxon>Pleuronectes</taxon>
    </lineage>
</organism>
<dbReference type="Proteomes" id="UP001153269">
    <property type="component" value="Unassembled WGS sequence"/>
</dbReference>
<evidence type="ECO:0000256" key="1">
    <source>
        <dbReference type="SAM" id="MobiDB-lite"/>
    </source>
</evidence>
<reference evidence="2" key="1">
    <citation type="submission" date="2020-03" db="EMBL/GenBank/DDBJ databases">
        <authorList>
            <person name="Weist P."/>
        </authorList>
    </citation>
    <scope>NUCLEOTIDE SEQUENCE</scope>
</reference>
<dbReference type="EMBL" id="CADEAL010003925">
    <property type="protein sequence ID" value="CAB1446764.1"/>
    <property type="molecule type" value="Genomic_DNA"/>
</dbReference>
<evidence type="ECO:0000313" key="3">
    <source>
        <dbReference type="Proteomes" id="UP001153269"/>
    </source>
</evidence>
<evidence type="ECO:0000313" key="2">
    <source>
        <dbReference type="EMBL" id="CAB1446764.1"/>
    </source>
</evidence>